<evidence type="ECO:0000313" key="3">
    <source>
        <dbReference type="EMBL" id="XBJ28901.1"/>
    </source>
</evidence>
<reference evidence="3" key="1">
    <citation type="submission" date="2024-05" db="EMBL/GenBank/DDBJ databases">
        <title>Campylobacter coli isolated from environmental waters in Slovenia.</title>
        <authorList>
            <person name="Zautner A.E."/>
            <person name="Bunk B."/>
            <person name="Riedel T."/>
            <person name="Sproeer C."/>
        </authorList>
    </citation>
    <scope>NUCLEOTIDE SEQUENCE</scope>
    <source>
        <strain evidence="3">CCS1377</strain>
    </source>
</reference>
<evidence type="ECO:0000256" key="1">
    <source>
        <dbReference type="ARBA" id="ARBA00022801"/>
    </source>
</evidence>
<gene>
    <name evidence="3" type="ORF">AAH949_07380</name>
</gene>
<organism evidence="3">
    <name type="scientific">Campylobacter sp. CCS1377</name>
    <dbReference type="NCBI Taxonomy" id="3158229"/>
    <lineage>
        <taxon>Bacteria</taxon>
        <taxon>Pseudomonadati</taxon>
        <taxon>Campylobacterota</taxon>
        <taxon>Epsilonproteobacteria</taxon>
        <taxon>Campylobacterales</taxon>
        <taxon>Campylobacteraceae</taxon>
        <taxon>Campylobacter</taxon>
    </lineage>
</organism>
<keyword evidence="1" id="KW-0378">Hydrolase</keyword>
<dbReference type="InterPro" id="IPR010043">
    <property type="entry name" value="UTase/UR"/>
</dbReference>
<sequence>MKKDIEKVKLKLNEYFEHNSKYFTRQGAFSLHHSKQIDGFIKKIFEIVLQDCFEDFFPSIENIPFCMIATRQYARHQLCAYESVDLLFVYKDIKAYDIKPMIKNLIAFLNDVRLPINYQICELNGLSSIAKNELKQKILQHRFLCGSKRLFKIAKQKFEEVFKEYEEEFAEFLFAKFEKDNIPFIKQEFDIKKDFGGLLEYGNLDLLLTLFKHSSKNYALEFISEKELSELRLASDFLLSLQSAMNINAQKDVSVLSLNDLNDISRLLHKKDKKYIDAKTSLLQKAMQSMHTTGIYVYYLLACMQRDKNFYQRFLDNGSLVFYEDKIYTTKNFIKLKDALRNLNSLEDKELEFDISVVFALKRLKFSKMDLEQSFLDFRSIFYRKHSFGILKLLLDSALLYDLFKPFMMMRFILNDEGVYSVDEQAFLALYEFEKLQDNEILQSLSADEKMILKIVILMSALREENEISLGNIYRAYCAKLELSNEILEFGLKFLKNYNAMKDIIEKEDIYNPIIVCTLLSKIENLKNLDLLALLTLNAAKASNCASHFFIKSLDKLVLNAKTAFEDENLIDETSRRVKKEQTLKRSKIFMDLSPNMQDKIAHIKSNLFFIKNSFEDIVKIALIANENSSKFWFNNEKNLIFEMTANKGLNLEKILSALANLNLVFMSFFELFDEKIYLKFEYNNIISDEQKQNLAFLLEANLHKNDKNKALAKPIIKKEELKFDLEYSKTYAKLSINAKDQQGLMAYVMNVFNEFKLDLSAAKIQTIRQRTRNIYIFRKDSNLIEQRQNILKSLISE</sequence>
<evidence type="ECO:0000259" key="2">
    <source>
        <dbReference type="PROSITE" id="PS51671"/>
    </source>
</evidence>
<feature type="domain" description="ACT" evidence="2">
    <location>
        <begin position="734"/>
        <end position="798"/>
    </location>
</feature>
<name>A0AAU7E5Y9_9BACT</name>
<dbReference type="RefSeq" id="WP_348518371.1">
    <property type="nucleotide sequence ID" value="NZ_CP155620.1"/>
</dbReference>
<dbReference type="GO" id="GO:0008773">
    <property type="term" value="F:[protein-PII] uridylyltransferase activity"/>
    <property type="evidence" value="ECO:0007669"/>
    <property type="project" value="InterPro"/>
</dbReference>
<protein>
    <submittedName>
        <fullName evidence="3">Nucleotidyltransferase</fullName>
    </submittedName>
</protein>
<dbReference type="PANTHER" id="PTHR47320">
    <property type="entry name" value="BIFUNCTIONAL URIDYLYLTRANSFERASE/URIDYLYL-REMOVING ENZYME"/>
    <property type="match status" value="1"/>
</dbReference>
<dbReference type="InterPro" id="IPR002912">
    <property type="entry name" value="ACT_dom"/>
</dbReference>
<dbReference type="EMBL" id="CP155620">
    <property type="protein sequence ID" value="XBJ28901.1"/>
    <property type="molecule type" value="Genomic_DNA"/>
</dbReference>
<accession>A0AAU7E5Y9</accession>
<proteinExistence type="predicted"/>
<dbReference type="AlphaFoldDB" id="A0AAU7E5Y9"/>
<dbReference type="PROSITE" id="PS51671">
    <property type="entry name" value="ACT"/>
    <property type="match status" value="1"/>
</dbReference>
<dbReference type="GO" id="GO:0016787">
    <property type="term" value="F:hydrolase activity"/>
    <property type="evidence" value="ECO:0007669"/>
    <property type="project" value="UniProtKB-KW"/>
</dbReference>
<dbReference type="PANTHER" id="PTHR47320:SF1">
    <property type="entry name" value="BIFUNCTIONAL URIDYLYLTRANSFERASE_URIDYLYL-REMOVING ENZYME"/>
    <property type="match status" value="1"/>
</dbReference>